<dbReference type="InterPro" id="IPR023198">
    <property type="entry name" value="PGP-like_dom2"/>
</dbReference>
<dbReference type="SFLD" id="SFLDS00003">
    <property type="entry name" value="Haloacid_Dehalogenase"/>
    <property type="match status" value="1"/>
</dbReference>
<dbReference type="PANTHER" id="PTHR43481:SF4">
    <property type="entry name" value="GLYCEROL-1-PHOSPHATE PHOSPHOHYDROLASE 1-RELATED"/>
    <property type="match status" value="1"/>
</dbReference>
<dbReference type="GO" id="GO:0050308">
    <property type="term" value="F:sugar-phosphatase activity"/>
    <property type="evidence" value="ECO:0007669"/>
    <property type="project" value="TreeGrafter"/>
</dbReference>
<dbReference type="InterPro" id="IPR036412">
    <property type="entry name" value="HAD-like_sf"/>
</dbReference>
<keyword evidence="1" id="KW-0378">Hydrolase</keyword>
<dbReference type="PANTHER" id="PTHR43481">
    <property type="entry name" value="FRUCTOSE-1-PHOSPHATE PHOSPHATASE"/>
    <property type="match status" value="1"/>
</dbReference>
<dbReference type="PROSITE" id="PS01228">
    <property type="entry name" value="COF_1"/>
    <property type="match status" value="1"/>
</dbReference>
<sequence>MLCCNAPPPARVHRLSLPRKTYQAFLFDMDGTLLTSIAAAERVWTRWAQRHGLDAARFVPTIHGARAIDTIRRLQLPGVDPAEEADWVTREELIDLEGVRPIAGAPAFLRALPASRWAIVTSAPAELARRRLQAAGLDVPETLISADDVEHGKPDPSGYRLAASRLGVDLAQCLIFEDAAAGIGAAEAAGSRLVVISATHAQPMQTPHTLIPDYRALTVHVHADGLGVDGLP</sequence>
<proteinExistence type="predicted"/>
<dbReference type="InterPro" id="IPR006439">
    <property type="entry name" value="HAD-SF_hydro_IA"/>
</dbReference>
<dbReference type="Gene3D" id="3.40.50.1000">
    <property type="entry name" value="HAD superfamily/HAD-like"/>
    <property type="match status" value="1"/>
</dbReference>
<evidence type="ECO:0000313" key="1">
    <source>
        <dbReference type="EMBL" id="RXR07591.1"/>
    </source>
</evidence>
<dbReference type="Gene3D" id="1.10.150.240">
    <property type="entry name" value="Putative phosphatase, domain 2"/>
    <property type="match status" value="1"/>
</dbReference>
<dbReference type="SFLD" id="SFLDG01129">
    <property type="entry name" value="C1.5:_HAD__Beta-PGM__Phosphata"/>
    <property type="match status" value="1"/>
</dbReference>
<reference evidence="1 2" key="1">
    <citation type="submission" date="2019-01" db="EMBL/GenBank/DDBJ databases">
        <title>Pseudoxanthomonas composti sp. nov., isolated from compost.</title>
        <authorList>
            <person name="Yang G."/>
        </authorList>
    </citation>
    <scope>NUCLEOTIDE SEQUENCE [LARGE SCALE GENOMIC DNA]</scope>
    <source>
        <strain evidence="1 2">GSS15</strain>
    </source>
</reference>
<comment type="caution">
    <text evidence="1">The sequence shown here is derived from an EMBL/GenBank/DDBJ whole genome shotgun (WGS) entry which is preliminary data.</text>
</comment>
<organism evidence="1 2">
    <name type="scientific">Pseudoxanthomonas composti</name>
    <dbReference type="NCBI Taxonomy" id="2137479"/>
    <lineage>
        <taxon>Bacteria</taxon>
        <taxon>Pseudomonadati</taxon>
        <taxon>Pseudomonadota</taxon>
        <taxon>Gammaproteobacteria</taxon>
        <taxon>Lysobacterales</taxon>
        <taxon>Lysobacteraceae</taxon>
        <taxon>Pseudoxanthomonas</taxon>
    </lineage>
</organism>
<dbReference type="InterPro" id="IPR051806">
    <property type="entry name" value="HAD-like_SPP"/>
</dbReference>
<dbReference type="AlphaFoldDB" id="A0A4Q1JY11"/>
<gene>
    <name evidence="1" type="ORF">EPA99_05470</name>
</gene>
<evidence type="ECO:0000313" key="2">
    <source>
        <dbReference type="Proteomes" id="UP000289784"/>
    </source>
</evidence>
<keyword evidence="2" id="KW-1185">Reference proteome</keyword>
<name>A0A4Q1JY11_9GAMM</name>
<dbReference type="NCBIfam" id="TIGR01509">
    <property type="entry name" value="HAD-SF-IA-v3"/>
    <property type="match status" value="1"/>
</dbReference>
<protein>
    <submittedName>
        <fullName evidence="1">HAD family hydrolase</fullName>
    </submittedName>
</protein>
<dbReference type="EMBL" id="SAWZ01000002">
    <property type="protein sequence ID" value="RXR07591.1"/>
    <property type="molecule type" value="Genomic_DNA"/>
</dbReference>
<dbReference type="Pfam" id="PF00702">
    <property type="entry name" value="Hydrolase"/>
    <property type="match status" value="1"/>
</dbReference>
<dbReference type="SUPFAM" id="SSF56784">
    <property type="entry name" value="HAD-like"/>
    <property type="match status" value="1"/>
</dbReference>
<dbReference type="OrthoDB" id="9776368at2"/>
<dbReference type="Proteomes" id="UP000289784">
    <property type="component" value="Unassembled WGS sequence"/>
</dbReference>
<dbReference type="InterPro" id="IPR023214">
    <property type="entry name" value="HAD_sf"/>
</dbReference>
<accession>A0A4Q1JY11</accession>
<dbReference type="PRINTS" id="PR00413">
    <property type="entry name" value="HADHALOGNASE"/>
</dbReference>